<keyword evidence="1" id="KW-0539">Nucleus</keyword>
<organism evidence="5 6">
    <name type="scientific">Paramarasmius palmivorus</name>
    <dbReference type="NCBI Taxonomy" id="297713"/>
    <lineage>
        <taxon>Eukaryota</taxon>
        <taxon>Fungi</taxon>
        <taxon>Dikarya</taxon>
        <taxon>Basidiomycota</taxon>
        <taxon>Agaricomycotina</taxon>
        <taxon>Agaricomycetes</taxon>
        <taxon>Agaricomycetidae</taxon>
        <taxon>Agaricales</taxon>
        <taxon>Marasmiineae</taxon>
        <taxon>Marasmiaceae</taxon>
        <taxon>Paramarasmius</taxon>
    </lineage>
</organism>
<evidence type="ECO:0000259" key="4">
    <source>
        <dbReference type="SMART" id="SM00906"/>
    </source>
</evidence>
<dbReference type="AlphaFoldDB" id="A0AAW0EGM9"/>
<evidence type="ECO:0000313" key="6">
    <source>
        <dbReference type="Proteomes" id="UP001383192"/>
    </source>
</evidence>
<keyword evidence="3" id="KW-1133">Transmembrane helix</keyword>
<dbReference type="GO" id="GO:0003677">
    <property type="term" value="F:DNA binding"/>
    <property type="evidence" value="ECO:0007669"/>
    <property type="project" value="InterPro"/>
</dbReference>
<feature type="domain" description="Xylanolytic transcriptional activator regulatory" evidence="4">
    <location>
        <begin position="287"/>
        <end position="360"/>
    </location>
</feature>
<name>A0AAW0EGM9_9AGAR</name>
<evidence type="ECO:0000256" key="3">
    <source>
        <dbReference type="SAM" id="Phobius"/>
    </source>
</evidence>
<dbReference type="InterPro" id="IPR007219">
    <property type="entry name" value="XnlR_reg_dom"/>
</dbReference>
<dbReference type="GO" id="GO:0008270">
    <property type="term" value="F:zinc ion binding"/>
    <property type="evidence" value="ECO:0007669"/>
    <property type="project" value="InterPro"/>
</dbReference>
<evidence type="ECO:0000313" key="5">
    <source>
        <dbReference type="EMBL" id="KAK7062867.1"/>
    </source>
</evidence>
<dbReference type="EMBL" id="JAYKXP010000001">
    <property type="protein sequence ID" value="KAK7062867.1"/>
    <property type="molecule type" value="Genomic_DNA"/>
</dbReference>
<dbReference type="Pfam" id="PF04082">
    <property type="entry name" value="Fungal_trans"/>
    <property type="match status" value="1"/>
</dbReference>
<dbReference type="PANTHER" id="PTHR46910:SF38">
    <property type="entry name" value="ZN(2)-C6 FUNGAL-TYPE DOMAIN-CONTAINING PROTEIN"/>
    <property type="match status" value="1"/>
</dbReference>
<dbReference type="InterPro" id="IPR050987">
    <property type="entry name" value="AtrR-like"/>
</dbReference>
<feature type="compositionally biased region" description="Polar residues" evidence="2">
    <location>
        <begin position="616"/>
        <end position="629"/>
    </location>
</feature>
<accession>A0AAW0EGM9</accession>
<evidence type="ECO:0000256" key="1">
    <source>
        <dbReference type="ARBA" id="ARBA00023242"/>
    </source>
</evidence>
<feature type="region of interest" description="Disordered" evidence="2">
    <location>
        <begin position="615"/>
        <end position="635"/>
    </location>
</feature>
<gene>
    <name evidence="5" type="primary">GIN1_1</name>
    <name evidence="5" type="ORF">VNI00_000363</name>
</gene>
<keyword evidence="3" id="KW-0472">Membrane</keyword>
<comment type="caution">
    <text evidence="5">The sequence shown here is derived from an EMBL/GenBank/DDBJ whole genome shotgun (WGS) entry which is preliminary data.</text>
</comment>
<dbReference type="GO" id="GO:0006351">
    <property type="term" value="P:DNA-templated transcription"/>
    <property type="evidence" value="ECO:0007669"/>
    <property type="project" value="InterPro"/>
</dbReference>
<dbReference type="GO" id="GO:0003700">
    <property type="term" value="F:DNA-binding transcription factor activity"/>
    <property type="evidence" value="ECO:0007669"/>
    <property type="project" value="InterPro"/>
</dbReference>
<keyword evidence="3" id="KW-0812">Transmembrane</keyword>
<keyword evidence="6" id="KW-1185">Reference proteome</keyword>
<dbReference type="SMART" id="SM00906">
    <property type="entry name" value="Fungal_trans"/>
    <property type="match status" value="1"/>
</dbReference>
<dbReference type="CDD" id="cd12148">
    <property type="entry name" value="fungal_TF_MHR"/>
    <property type="match status" value="1"/>
</dbReference>
<dbReference type="PANTHER" id="PTHR46910">
    <property type="entry name" value="TRANSCRIPTION FACTOR PDR1"/>
    <property type="match status" value="1"/>
</dbReference>
<sequence length="739" mass="84042">MTKKKRGPPKGTPRATKTVQSIIASILSTSKPYLPQHPDDVRQTLLDLAHHAQSLQEQLDRIRHPASNSSSPFSSPELPDYPLPGTSVPPPVGSYAYMDQVDLVTYQIESFDIDGPSRHFGESSGMELNASIIALKSEECSTRRPRKRPQFWNIHSWQSEKEDPYPDVVFPEDDLMNELIDRYFKNSNDFFPVLHRSTFQKCVADNLHRRDRYFAFTVLAVCAIGSRYSDDPRVFDDIREEPSAGWKYFRQIQLLRSTFLKPPPIYELQMYCLAILFLMYTSTPDACWTLLGHAVRCAQDIGLHKSPAEAQTPCVDSQLWNRVFWALVSIDVLMAAVMGRPRAMQSDDFDVPLPIECDDEYWDTADPKMAFKQPAGKPCKASFWVTFLKLMDILGFAQRTLYAVRKSEMWTNLSMSGPEWNEKVVSQLDSSLNAWIDAIPDHLLNLAAVKWDPDRIDTHFFNQSAVLYTAYYWVQMLVHIPFISPTDEEPVLTFPSLSICANAARSCLRIMEIQNRRSPMYQPTTLNAVYFCAVVLVLNVWRGKRMKTISNVSKELSDCYKCFEILAPHENRNQLAGRIRDLIADMISVTEPPNHYALKRRTSPLDEDEEEFDFVTSGTFPQSSSSPTSRPIAGSRRVSAHLGSLSPVSLQSPNNAVLSLPMSSAELGKLPIHSIFEMPGQQQQQIPDMNGTWSPDFVDWLEWNPSVDQSSDYVNRLTAESFSSMFGHIGMWSSRRKLS</sequence>
<protein>
    <submittedName>
        <fullName evidence="5">Gypsy retrotransposon integrase-like protein 1</fullName>
    </submittedName>
</protein>
<proteinExistence type="predicted"/>
<evidence type="ECO:0000256" key="2">
    <source>
        <dbReference type="SAM" id="MobiDB-lite"/>
    </source>
</evidence>
<dbReference type="Proteomes" id="UP001383192">
    <property type="component" value="Unassembled WGS sequence"/>
</dbReference>
<reference evidence="5 6" key="1">
    <citation type="submission" date="2024-01" db="EMBL/GenBank/DDBJ databases">
        <title>A draft genome for a cacao thread blight-causing isolate of Paramarasmius palmivorus.</title>
        <authorList>
            <person name="Baruah I.K."/>
            <person name="Bukari Y."/>
            <person name="Amoako-Attah I."/>
            <person name="Meinhardt L.W."/>
            <person name="Bailey B.A."/>
            <person name="Cohen S.P."/>
        </authorList>
    </citation>
    <scope>NUCLEOTIDE SEQUENCE [LARGE SCALE GENOMIC DNA]</scope>
    <source>
        <strain evidence="5 6">GH-12</strain>
    </source>
</reference>
<feature type="transmembrane region" description="Helical" evidence="3">
    <location>
        <begin position="520"/>
        <end position="541"/>
    </location>
</feature>